<comment type="caution">
    <text evidence="1">The sequence shown here is derived from an EMBL/GenBank/DDBJ whole genome shotgun (WGS) entry which is preliminary data.</text>
</comment>
<name>A0A1F5YTE8_9BACT</name>
<dbReference type="EMBL" id="MFJA01000035">
    <property type="protein sequence ID" value="OGG03247.1"/>
    <property type="molecule type" value="Genomic_DNA"/>
</dbReference>
<dbReference type="Proteomes" id="UP000176665">
    <property type="component" value="Unassembled WGS sequence"/>
</dbReference>
<dbReference type="InterPro" id="IPR035093">
    <property type="entry name" value="RelE/ParE_toxin_dom_sf"/>
</dbReference>
<evidence type="ECO:0008006" key="3">
    <source>
        <dbReference type="Google" id="ProtNLM"/>
    </source>
</evidence>
<dbReference type="STRING" id="1798371.A2W14_07025"/>
<gene>
    <name evidence="1" type="ORF">A2W14_07025</name>
</gene>
<dbReference type="SUPFAM" id="SSF143011">
    <property type="entry name" value="RelE-like"/>
    <property type="match status" value="1"/>
</dbReference>
<sequence length="85" mass="10009">MNLVFTKQAEKLYKKLPPEIQRKADKQFLFLISNYLHPSLRSRKMSGLNKFEARIDINYRFTFFIDDENIVILTVGPHDIGLGKH</sequence>
<protein>
    <recommendedName>
        <fullName evidence="3">Cytotoxin</fullName>
    </recommendedName>
</protein>
<dbReference type="Gene3D" id="3.30.2310.20">
    <property type="entry name" value="RelE-like"/>
    <property type="match status" value="1"/>
</dbReference>
<organism evidence="1 2">
    <name type="scientific">Candidatus Gottesmanbacteria bacterium RBG_16_37_8</name>
    <dbReference type="NCBI Taxonomy" id="1798371"/>
    <lineage>
        <taxon>Bacteria</taxon>
        <taxon>Candidatus Gottesmaniibacteriota</taxon>
    </lineage>
</organism>
<reference evidence="1 2" key="1">
    <citation type="journal article" date="2016" name="Nat. Commun.">
        <title>Thousands of microbial genomes shed light on interconnected biogeochemical processes in an aquifer system.</title>
        <authorList>
            <person name="Anantharaman K."/>
            <person name="Brown C.T."/>
            <person name="Hug L.A."/>
            <person name="Sharon I."/>
            <person name="Castelle C.J."/>
            <person name="Probst A.J."/>
            <person name="Thomas B.C."/>
            <person name="Singh A."/>
            <person name="Wilkins M.J."/>
            <person name="Karaoz U."/>
            <person name="Brodie E.L."/>
            <person name="Williams K.H."/>
            <person name="Hubbard S.S."/>
            <person name="Banfield J.F."/>
        </authorList>
    </citation>
    <scope>NUCLEOTIDE SEQUENCE [LARGE SCALE GENOMIC DNA]</scope>
</reference>
<evidence type="ECO:0000313" key="1">
    <source>
        <dbReference type="EMBL" id="OGG03247.1"/>
    </source>
</evidence>
<proteinExistence type="predicted"/>
<evidence type="ECO:0000313" key="2">
    <source>
        <dbReference type="Proteomes" id="UP000176665"/>
    </source>
</evidence>
<accession>A0A1F5YTE8</accession>
<dbReference type="AlphaFoldDB" id="A0A1F5YTE8"/>